<gene>
    <name evidence="2" type="ORF">FX985_03287</name>
</gene>
<reference evidence="2 3" key="1">
    <citation type="journal article" date="2018" name="Plant Biotechnol. Rep.">
        <title>Diversity and antifungal activity of endophytic bacteria associated with Panax ginseng seedlings.</title>
        <authorList>
            <person name="Park J.M."/>
            <person name="Hong C.E."/>
            <person name="Jo S.H."/>
        </authorList>
    </citation>
    <scope>NUCLEOTIDE SEQUENCE [LARGE SCALE GENOMIC DNA]</scope>
    <source>
        <strain evidence="2 3">PgKB38</strain>
    </source>
</reference>
<evidence type="ECO:0008006" key="4">
    <source>
        <dbReference type="Google" id="ProtNLM"/>
    </source>
</evidence>
<comment type="caution">
    <text evidence="2">The sequence shown here is derived from an EMBL/GenBank/DDBJ whole genome shotgun (WGS) entry which is preliminary data.</text>
</comment>
<name>A0A5M9J5C3_9PSED</name>
<dbReference type="Proteomes" id="UP000323425">
    <property type="component" value="Unassembled WGS sequence"/>
</dbReference>
<organism evidence="2 3">
    <name type="scientific">Pseudomonas extremaustralis</name>
    <dbReference type="NCBI Taxonomy" id="359110"/>
    <lineage>
        <taxon>Bacteria</taxon>
        <taxon>Pseudomonadati</taxon>
        <taxon>Pseudomonadota</taxon>
        <taxon>Gammaproteobacteria</taxon>
        <taxon>Pseudomonadales</taxon>
        <taxon>Pseudomonadaceae</taxon>
        <taxon>Pseudomonas</taxon>
    </lineage>
</organism>
<evidence type="ECO:0000313" key="2">
    <source>
        <dbReference type="EMBL" id="KAA8563219.1"/>
    </source>
</evidence>
<sequence>MTDKQPTDWERIEQLYRAGVLSVREIAVTCGTSHTAINKRAKVHGWERDLKAKIQAKADALVSKAEVSKQVSTEQLETERGIVEANAKVIADIRIAHRTDIGRARRLANLLLDELEGLTEEQGTLKELILQLKDAEGDADMSDVLALAGKMSSLPSRTKTMKELGETLKNLITLERQAYDLGTEVGAPPEQPASQSSVDPIEAARAYQKLMSGG</sequence>
<keyword evidence="1" id="KW-0175">Coiled coil</keyword>
<dbReference type="EMBL" id="VTFH01000001">
    <property type="protein sequence ID" value="KAA8563219.1"/>
    <property type="molecule type" value="Genomic_DNA"/>
</dbReference>
<evidence type="ECO:0000313" key="3">
    <source>
        <dbReference type="Proteomes" id="UP000323425"/>
    </source>
</evidence>
<feature type="coiled-coil region" evidence="1">
    <location>
        <begin position="101"/>
        <end position="138"/>
    </location>
</feature>
<proteinExistence type="predicted"/>
<dbReference type="RefSeq" id="WP_150294819.1">
    <property type="nucleotide sequence ID" value="NZ_VTFH01000001.1"/>
</dbReference>
<dbReference type="AlphaFoldDB" id="A0A5M9J5C3"/>
<evidence type="ECO:0000256" key="1">
    <source>
        <dbReference type="SAM" id="Coils"/>
    </source>
</evidence>
<accession>A0A5M9J5C3</accession>
<protein>
    <recommendedName>
        <fullName evidence="4">Phage protein</fullName>
    </recommendedName>
</protein>